<keyword evidence="3" id="KW-1185">Reference proteome</keyword>
<evidence type="ECO:0000256" key="1">
    <source>
        <dbReference type="SAM" id="SignalP"/>
    </source>
</evidence>
<keyword evidence="1" id="KW-0732">Signal</keyword>
<protein>
    <submittedName>
        <fullName evidence="2">Uncharacterized protein</fullName>
    </submittedName>
</protein>
<evidence type="ECO:0000313" key="2">
    <source>
        <dbReference type="EMBL" id="PLB51287.1"/>
    </source>
</evidence>
<dbReference type="STRING" id="1392250.A0A2I2GEM5"/>
<dbReference type="RefSeq" id="XP_024706589.1">
    <property type="nucleotide sequence ID" value="XM_024853182.1"/>
</dbReference>
<dbReference type="GeneID" id="36560880"/>
<comment type="caution">
    <text evidence="2">The sequence shown here is derived from an EMBL/GenBank/DDBJ whole genome shotgun (WGS) entry which is preliminary data.</text>
</comment>
<evidence type="ECO:0000313" key="3">
    <source>
        <dbReference type="Proteomes" id="UP000234275"/>
    </source>
</evidence>
<feature type="signal peptide" evidence="1">
    <location>
        <begin position="1"/>
        <end position="20"/>
    </location>
</feature>
<accession>A0A2I2GEM5</accession>
<dbReference type="Proteomes" id="UP000234275">
    <property type="component" value="Unassembled WGS sequence"/>
</dbReference>
<sequence>MKPTALLLGIAALFTSAVVADKTCTPSFDYCANELMEKKGFSEDDIKTSLKGSEYENEDFQNILLHCMNPGMVGHAKLCASGCQAAAQEGSRKC</sequence>
<organism evidence="2 3">
    <name type="scientific">Aspergillus steynii IBT 23096</name>
    <dbReference type="NCBI Taxonomy" id="1392250"/>
    <lineage>
        <taxon>Eukaryota</taxon>
        <taxon>Fungi</taxon>
        <taxon>Dikarya</taxon>
        <taxon>Ascomycota</taxon>
        <taxon>Pezizomycotina</taxon>
        <taxon>Eurotiomycetes</taxon>
        <taxon>Eurotiomycetidae</taxon>
        <taxon>Eurotiales</taxon>
        <taxon>Aspergillaceae</taxon>
        <taxon>Aspergillus</taxon>
        <taxon>Aspergillus subgen. Circumdati</taxon>
    </lineage>
</organism>
<name>A0A2I2GEM5_9EURO</name>
<dbReference type="EMBL" id="MSFO01000003">
    <property type="protein sequence ID" value="PLB51287.1"/>
    <property type="molecule type" value="Genomic_DNA"/>
</dbReference>
<gene>
    <name evidence="2" type="ORF">P170DRAFT_474832</name>
</gene>
<dbReference type="AlphaFoldDB" id="A0A2I2GEM5"/>
<dbReference type="VEuPathDB" id="FungiDB:P170DRAFT_474832"/>
<feature type="chain" id="PRO_5014197735" evidence="1">
    <location>
        <begin position="21"/>
        <end position="94"/>
    </location>
</feature>
<dbReference type="OrthoDB" id="4440815at2759"/>
<proteinExistence type="predicted"/>
<reference evidence="2 3" key="1">
    <citation type="submission" date="2016-12" db="EMBL/GenBank/DDBJ databases">
        <title>The genomes of Aspergillus section Nigri reveals drivers in fungal speciation.</title>
        <authorList>
            <consortium name="DOE Joint Genome Institute"/>
            <person name="Vesth T.C."/>
            <person name="Nybo J."/>
            <person name="Theobald S."/>
            <person name="Brandl J."/>
            <person name="Frisvad J.C."/>
            <person name="Nielsen K.F."/>
            <person name="Lyhne E.K."/>
            <person name="Kogle M.E."/>
            <person name="Kuo A."/>
            <person name="Riley R."/>
            <person name="Clum A."/>
            <person name="Nolan M."/>
            <person name="Lipzen A."/>
            <person name="Salamov A."/>
            <person name="Henrissat B."/>
            <person name="Wiebenga A."/>
            <person name="De Vries R.P."/>
            <person name="Grigoriev I.V."/>
            <person name="Mortensen U.H."/>
            <person name="Andersen M.R."/>
            <person name="Baker S.E."/>
        </authorList>
    </citation>
    <scope>NUCLEOTIDE SEQUENCE [LARGE SCALE GENOMIC DNA]</scope>
    <source>
        <strain evidence="2 3">IBT 23096</strain>
    </source>
</reference>